<dbReference type="Proteomes" id="UP000299102">
    <property type="component" value="Unassembled WGS sequence"/>
</dbReference>
<dbReference type="AlphaFoldDB" id="A0A4C1Y6J0"/>
<dbReference type="EMBL" id="BGZK01001074">
    <property type="protein sequence ID" value="GBP70452.1"/>
    <property type="molecule type" value="Genomic_DNA"/>
</dbReference>
<evidence type="ECO:0000313" key="1">
    <source>
        <dbReference type="EMBL" id="GBP70452.1"/>
    </source>
</evidence>
<comment type="caution">
    <text evidence="1">The sequence shown here is derived from an EMBL/GenBank/DDBJ whole genome shotgun (WGS) entry which is preliminary data.</text>
</comment>
<proteinExistence type="predicted"/>
<evidence type="ECO:0000313" key="2">
    <source>
        <dbReference type="Proteomes" id="UP000299102"/>
    </source>
</evidence>
<accession>A0A4C1Y6J0</accession>
<reference evidence="1 2" key="1">
    <citation type="journal article" date="2019" name="Commun. Biol.">
        <title>The bagworm genome reveals a unique fibroin gene that provides high tensile strength.</title>
        <authorList>
            <person name="Kono N."/>
            <person name="Nakamura H."/>
            <person name="Ohtoshi R."/>
            <person name="Tomita M."/>
            <person name="Numata K."/>
            <person name="Arakawa K."/>
        </authorList>
    </citation>
    <scope>NUCLEOTIDE SEQUENCE [LARGE SCALE GENOMIC DNA]</scope>
</reference>
<sequence>MYSQQTQLLRRRALSSSRCERSWPHTDFAFWGERELLLPAYTPLRTPLECDCRGRKRMKASKQINDGASTCGWGERGYASGWCNRLYFSVEL</sequence>
<keyword evidence="2" id="KW-1185">Reference proteome</keyword>
<organism evidence="1 2">
    <name type="scientific">Eumeta variegata</name>
    <name type="common">Bagworm moth</name>
    <name type="synonym">Eumeta japonica</name>
    <dbReference type="NCBI Taxonomy" id="151549"/>
    <lineage>
        <taxon>Eukaryota</taxon>
        <taxon>Metazoa</taxon>
        <taxon>Ecdysozoa</taxon>
        <taxon>Arthropoda</taxon>
        <taxon>Hexapoda</taxon>
        <taxon>Insecta</taxon>
        <taxon>Pterygota</taxon>
        <taxon>Neoptera</taxon>
        <taxon>Endopterygota</taxon>
        <taxon>Lepidoptera</taxon>
        <taxon>Glossata</taxon>
        <taxon>Ditrysia</taxon>
        <taxon>Tineoidea</taxon>
        <taxon>Psychidae</taxon>
        <taxon>Oiketicinae</taxon>
        <taxon>Eumeta</taxon>
    </lineage>
</organism>
<gene>
    <name evidence="1" type="ORF">EVAR_41598_1</name>
</gene>
<name>A0A4C1Y6J0_EUMVA</name>
<protein>
    <submittedName>
        <fullName evidence="1">Uncharacterized protein</fullName>
    </submittedName>
</protein>